<keyword evidence="2" id="KW-1185">Reference proteome</keyword>
<dbReference type="Proteomes" id="UP000826012">
    <property type="component" value="Chromosome"/>
</dbReference>
<gene>
    <name evidence="1" type="ORF">MTY59_47110</name>
</gene>
<name>A0ABM7SU10_9MYCO</name>
<evidence type="ECO:0000313" key="1">
    <source>
        <dbReference type="EMBL" id="BCZ24856.1"/>
    </source>
</evidence>
<organism evidence="1 2">
    <name type="scientific">Mycobacterium senriense</name>
    <dbReference type="NCBI Taxonomy" id="2775496"/>
    <lineage>
        <taxon>Bacteria</taxon>
        <taxon>Bacillati</taxon>
        <taxon>Actinomycetota</taxon>
        <taxon>Actinomycetes</taxon>
        <taxon>Mycobacteriales</taxon>
        <taxon>Mycobacteriaceae</taxon>
        <taxon>Mycobacterium</taxon>
        <taxon>Mycobacterium avium complex (MAC)</taxon>
    </lineage>
</organism>
<accession>A0ABM7SU10</accession>
<reference evidence="1 2" key="1">
    <citation type="submission" date="2021-07" db="EMBL/GenBank/DDBJ databases">
        <title>Complete genome sequence of nontuberculous Mycobacterium sp. TY59.</title>
        <authorList>
            <person name="Fukushima K."/>
        </authorList>
    </citation>
    <scope>NUCLEOTIDE SEQUENCE [LARGE SCALE GENOMIC DNA]</scope>
    <source>
        <strain evidence="1 2">TY59</strain>
    </source>
</reference>
<evidence type="ECO:0000313" key="2">
    <source>
        <dbReference type="Proteomes" id="UP000826012"/>
    </source>
</evidence>
<proteinExistence type="predicted"/>
<dbReference type="EMBL" id="AP024828">
    <property type="protein sequence ID" value="BCZ24856.1"/>
    <property type="molecule type" value="Genomic_DNA"/>
</dbReference>
<protein>
    <submittedName>
        <fullName evidence="1">Uncharacterized protein</fullName>
    </submittedName>
</protein>
<sequence>MRDYPTRPPWTARLPTLDDFHGLPAPAGNSWESGQPVKANGDGARSFVLGARRRCWLCGYPLGPRVYAIFTETGEHYRYPGPLFAGANAMHRSCAIYSAVVCPFLRHNISRRRLTDHSTRGQAFVAGFNGYGLFNPPGHASAPTASAAVLLGYFDLAEELPANTCAANYRAAVAADAKLKFTTTPRLYWTDSPEDSRRLNAMYQKDSMHARIGLAHSGIGHGGGSLTTVGGYTYRLLRI</sequence>
<dbReference type="RefSeq" id="WP_221043265.1">
    <property type="nucleotide sequence ID" value="NZ_AP024828.1"/>
</dbReference>